<dbReference type="eggNOG" id="COG0639">
    <property type="taxonomic scope" value="Bacteria"/>
</dbReference>
<dbReference type="GO" id="GO:0016791">
    <property type="term" value="F:phosphatase activity"/>
    <property type="evidence" value="ECO:0007669"/>
    <property type="project" value="TreeGrafter"/>
</dbReference>
<sequence length="220" mass="24410">MIQRHDANHQGRDFFVGDVHGQLALLQTELEAVGFDRKRDRLFSVGDLIDRGSESLACLSLALEPWCHAVCGNHEMLAFDALLGENRGSPQAHDAWMINGGTWAMTAAHGEVRAMLQRALPHLPYAREVMVEGRRVGIVHAEPPADWRDVMPPSQALLWGRTRIMKGDETPVKGIDAVVVGHTIVQRPMRLGNVHYIDTGAFNTGKLTLIEARDLLREDA</sequence>
<proteinExistence type="predicted"/>
<feature type="domain" description="Calcineurin-like phosphoesterase" evidence="1">
    <location>
        <begin position="15"/>
        <end position="184"/>
    </location>
</feature>
<dbReference type="AlphaFoldDB" id="Q1QW78"/>
<evidence type="ECO:0000313" key="3">
    <source>
        <dbReference type="Proteomes" id="UP000000239"/>
    </source>
</evidence>
<dbReference type="HOGENOM" id="CLU_023125_1_0_6"/>
<accession>Q1QW78</accession>
<dbReference type="OrthoDB" id="5296354at2"/>
<dbReference type="PANTHER" id="PTHR42850">
    <property type="entry name" value="METALLOPHOSPHOESTERASE"/>
    <property type="match status" value="1"/>
</dbReference>
<evidence type="ECO:0000313" key="2">
    <source>
        <dbReference type="EMBL" id="ABE59280.1"/>
    </source>
</evidence>
<dbReference type="GO" id="GO:0005737">
    <property type="term" value="C:cytoplasm"/>
    <property type="evidence" value="ECO:0007669"/>
    <property type="project" value="TreeGrafter"/>
</dbReference>
<dbReference type="Pfam" id="PF00149">
    <property type="entry name" value="Metallophos"/>
    <property type="match status" value="1"/>
</dbReference>
<dbReference type="GO" id="GO:0008803">
    <property type="term" value="F:bis(5'-nucleosyl)-tetraphosphatase (symmetrical) activity"/>
    <property type="evidence" value="ECO:0007669"/>
    <property type="project" value="TreeGrafter"/>
</dbReference>
<organism evidence="2 3">
    <name type="scientific">Chromohalobacter israelensis (strain ATCC BAA-138 / DSM 3043 / CIP 106854 / NCIMB 13768 / 1H11)</name>
    <name type="common">Chromohalobacter salexigens</name>
    <dbReference type="NCBI Taxonomy" id="290398"/>
    <lineage>
        <taxon>Bacteria</taxon>
        <taxon>Pseudomonadati</taxon>
        <taxon>Pseudomonadota</taxon>
        <taxon>Gammaproteobacteria</taxon>
        <taxon>Oceanospirillales</taxon>
        <taxon>Halomonadaceae</taxon>
        <taxon>Chromohalobacter</taxon>
    </lineage>
</organism>
<dbReference type="InterPro" id="IPR029052">
    <property type="entry name" value="Metallo-depent_PP-like"/>
</dbReference>
<reference evidence="2 3" key="1">
    <citation type="journal article" date="2011" name="Stand. Genomic Sci.">
        <title>Complete genome sequence of the halophilic and highly halotolerant Chromohalobacter salexigens type strain (1H11(T)).</title>
        <authorList>
            <person name="Copeland A."/>
            <person name="O'Connor K."/>
            <person name="Lucas S."/>
            <person name="Lapidus A."/>
            <person name="Berry K.W."/>
            <person name="Detter J.C."/>
            <person name="Del Rio T.G."/>
            <person name="Hammon N."/>
            <person name="Dalin E."/>
            <person name="Tice H."/>
            <person name="Pitluck S."/>
            <person name="Bruce D."/>
            <person name="Goodwin L."/>
            <person name="Han C."/>
            <person name="Tapia R."/>
            <person name="Saunders E."/>
            <person name="Schmutz J."/>
            <person name="Brettin T."/>
            <person name="Larimer F."/>
            <person name="Land M."/>
            <person name="Hauser L."/>
            <person name="Vargas C."/>
            <person name="Nieto J.J."/>
            <person name="Kyrpides N.C."/>
            <person name="Ivanova N."/>
            <person name="Goker M."/>
            <person name="Klenk H.P."/>
            <person name="Csonka L.N."/>
            <person name="Woyke T."/>
        </authorList>
    </citation>
    <scope>NUCLEOTIDE SEQUENCE [LARGE SCALE GENOMIC DNA]</scope>
    <source>
        <strain evidence="3">ATCC BAA-138 / DSM 3043 / CIP 106854 / NCIMB 13768 / 1H11</strain>
    </source>
</reference>
<evidence type="ECO:0000259" key="1">
    <source>
        <dbReference type="Pfam" id="PF00149"/>
    </source>
</evidence>
<gene>
    <name evidence="2" type="ordered locus">Csal_1928</name>
</gene>
<protein>
    <submittedName>
        <fullName evidence="2">Metallophosphoesterase</fullName>
    </submittedName>
</protein>
<dbReference type="STRING" id="290398.Csal_1928"/>
<dbReference type="Gene3D" id="3.60.21.10">
    <property type="match status" value="1"/>
</dbReference>
<dbReference type="RefSeq" id="WP_011507226.1">
    <property type="nucleotide sequence ID" value="NC_007963.1"/>
</dbReference>
<dbReference type="GeneID" id="95334646"/>
<keyword evidence="3" id="KW-1185">Reference proteome</keyword>
<dbReference type="PANTHER" id="PTHR42850:SF4">
    <property type="entry name" value="ZINC-DEPENDENT ENDOPOLYPHOSPHATASE"/>
    <property type="match status" value="1"/>
</dbReference>
<dbReference type="GO" id="GO:0110154">
    <property type="term" value="P:RNA decapping"/>
    <property type="evidence" value="ECO:0007669"/>
    <property type="project" value="TreeGrafter"/>
</dbReference>
<name>Q1QW78_CHRI1</name>
<dbReference type="InterPro" id="IPR050126">
    <property type="entry name" value="Ap4A_hydrolase"/>
</dbReference>
<dbReference type="InterPro" id="IPR004843">
    <property type="entry name" value="Calcineurin-like_PHP"/>
</dbReference>
<dbReference type="Proteomes" id="UP000000239">
    <property type="component" value="Chromosome"/>
</dbReference>
<dbReference type="SUPFAM" id="SSF56300">
    <property type="entry name" value="Metallo-dependent phosphatases"/>
    <property type="match status" value="1"/>
</dbReference>
<dbReference type="KEGG" id="csa:Csal_1928"/>
<dbReference type="EMBL" id="CP000285">
    <property type="protein sequence ID" value="ABE59280.1"/>
    <property type="molecule type" value="Genomic_DNA"/>
</dbReference>